<dbReference type="EMBL" id="LRPM01000049">
    <property type="protein sequence ID" value="KWZ77431.1"/>
    <property type="molecule type" value="Genomic_DNA"/>
</dbReference>
<organism evidence="1 2">
    <name type="scientific">Anaerococcus tetradius</name>
    <dbReference type="NCBI Taxonomy" id="33036"/>
    <lineage>
        <taxon>Bacteria</taxon>
        <taxon>Bacillati</taxon>
        <taxon>Bacillota</taxon>
        <taxon>Tissierellia</taxon>
        <taxon>Tissierellales</taxon>
        <taxon>Peptoniphilaceae</taxon>
        <taxon>Anaerococcus</taxon>
    </lineage>
</organism>
<dbReference type="AlphaFoldDB" id="A0A133KCX7"/>
<comment type="caution">
    <text evidence="1">The sequence shown here is derived from an EMBL/GenBank/DDBJ whole genome shotgun (WGS) entry which is preliminary data.</text>
</comment>
<name>A0A133KCX7_9FIRM</name>
<accession>A0A133KCX7</accession>
<reference evidence="2" key="1">
    <citation type="submission" date="2016-01" db="EMBL/GenBank/DDBJ databases">
        <authorList>
            <person name="Mitreva M."/>
            <person name="Pepin K.H."/>
            <person name="Mihindukulasuriya K.A."/>
            <person name="Fulton R."/>
            <person name="Fronick C."/>
            <person name="O'Laughlin M."/>
            <person name="Miner T."/>
            <person name="Herter B."/>
            <person name="Rosa B.A."/>
            <person name="Cordes M."/>
            <person name="Tomlinson C."/>
            <person name="Wollam A."/>
            <person name="Palsikar V.B."/>
            <person name="Mardis E.R."/>
            <person name="Wilson R.K."/>
        </authorList>
    </citation>
    <scope>NUCLEOTIDE SEQUENCE [LARGE SCALE GENOMIC DNA]</scope>
    <source>
        <strain evidence="2">MJR8151</strain>
    </source>
</reference>
<dbReference type="Proteomes" id="UP000070383">
    <property type="component" value="Unassembled WGS sequence"/>
</dbReference>
<proteinExistence type="predicted"/>
<sequence length="126" mass="14133">MGGSMEKLSLTNPELFNDLIFGVDNHMSTVMKKVVRGDFASGEVIVKIKLACEYEEVKVPRAGSDFEIKSYKKPIIKYSIKSNLKQSFSNDASAPTDNYMVDTVGNALMLKRMDEDQLSMFGDDYD</sequence>
<keyword evidence="2" id="KW-1185">Reference proteome</keyword>
<evidence type="ECO:0000313" key="2">
    <source>
        <dbReference type="Proteomes" id="UP000070383"/>
    </source>
</evidence>
<gene>
    <name evidence="1" type="ORF">HMPREF3200_01424</name>
</gene>
<dbReference type="STRING" id="33036.HMPREF3200_01424"/>
<evidence type="ECO:0000313" key="1">
    <source>
        <dbReference type="EMBL" id="KWZ77431.1"/>
    </source>
</evidence>
<dbReference type="OrthoDB" id="9910466at2"/>
<protein>
    <submittedName>
        <fullName evidence="1">Uncharacterized protein</fullName>
    </submittedName>
</protein>
<dbReference type="PATRIC" id="fig|33036.3.peg.1412"/>